<gene>
    <name evidence="1" type="ORF">UFOVP190_143</name>
</gene>
<organism evidence="1">
    <name type="scientific">uncultured Caudovirales phage</name>
    <dbReference type="NCBI Taxonomy" id="2100421"/>
    <lineage>
        <taxon>Viruses</taxon>
        <taxon>Duplodnaviria</taxon>
        <taxon>Heunggongvirae</taxon>
        <taxon>Uroviricota</taxon>
        <taxon>Caudoviricetes</taxon>
        <taxon>Peduoviridae</taxon>
        <taxon>Maltschvirus</taxon>
        <taxon>Maltschvirus maltsch</taxon>
    </lineage>
</organism>
<reference evidence="1" key="1">
    <citation type="submission" date="2020-05" db="EMBL/GenBank/DDBJ databases">
        <authorList>
            <person name="Chiriac C."/>
            <person name="Salcher M."/>
            <person name="Ghai R."/>
            <person name="Kavagutti S V."/>
        </authorList>
    </citation>
    <scope>NUCLEOTIDE SEQUENCE</scope>
</reference>
<name>A0A6J7WP10_9CAUD</name>
<protein>
    <submittedName>
        <fullName evidence="1">Uncharacterized protein</fullName>
    </submittedName>
</protein>
<sequence>MKYIAHRGLFNGPDPEKENSPEQLIRALSEGYDCEVDLWVVNSETWLGHDAPTYLVDRDFLREAGFWIHAKNLAALRWLADTNYKYFWHQNDDFTITSNGLIWTYPGKELTSRSIMCMPEHADPTLSNVKNVHCHAICSDYVEQIKLGLIPLVLQ</sequence>
<dbReference type="EMBL" id="LR798243">
    <property type="protein sequence ID" value="CAB5214508.1"/>
    <property type="molecule type" value="Genomic_DNA"/>
</dbReference>
<accession>A0A6J7WP10</accession>
<proteinExistence type="predicted"/>
<evidence type="ECO:0000313" key="1">
    <source>
        <dbReference type="EMBL" id="CAB5214508.1"/>
    </source>
</evidence>